<dbReference type="InterPro" id="IPR026341">
    <property type="entry name" value="T9SS_type_B"/>
</dbReference>
<gene>
    <name evidence="1" type="ORF">C7H61_14430</name>
</gene>
<comment type="caution">
    <text evidence="1">The sequence shown here is derived from an EMBL/GenBank/DDBJ whole genome shotgun (WGS) entry which is preliminary data.</text>
</comment>
<dbReference type="Proteomes" id="UP000238430">
    <property type="component" value="Unassembled WGS sequence"/>
</dbReference>
<dbReference type="OrthoDB" id="1488818at2"/>
<organism evidence="1 2">
    <name type="scientific">Mesoflavibacter zeaxanthinifaciens subsp. sabulilitoris</name>
    <dbReference type="NCBI Taxonomy" id="1520893"/>
    <lineage>
        <taxon>Bacteria</taxon>
        <taxon>Pseudomonadati</taxon>
        <taxon>Bacteroidota</taxon>
        <taxon>Flavobacteriia</taxon>
        <taxon>Flavobacteriales</taxon>
        <taxon>Flavobacteriaceae</taxon>
        <taxon>Mesoflavibacter</taxon>
    </lineage>
</organism>
<dbReference type="RefSeq" id="WP_146131326.1">
    <property type="nucleotide sequence ID" value="NZ_PXOT01000027.1"/>
</dbReference>
<reference evidence="1 2" key="1">
    <citation type="submission" date="2018-03" db="EMBL/GenBank/DDBJ databases">
        <title>Mesoflavibacter sp. HG37 and Mesoflavibacter sp. HG96 sp.nov., two marine bacteria isolated from seawater of Western Pacific Ocean.</title>
        <authorList>
            <person name="Cheng H."/>
            <person name="Wu Y.-H."/>
            <person name="Guo L.-L."/>
            <person name="Xu X.-W."/>
        </authorList>
    </citation>
    <scope>NUCLEOTIDE SEQUENCE [LARGE SCALE GENOMIC DNA]</scope>
    <source>
        <strain evidence="1 2">KCTC 42117</strain>
    </source>
</reference>
<sequence>TAIPDNYTSNEVSIVWYDQNDNIISGENSLDLDTVLTEGTYTIEVTFNDTGCSNTATVDVFELESCVIPQGISPNNDGFNDNFDLSSFDVQRLEIYNRYGTLVYSKDSYSNEWHGQSNDGEELPVGTYYFVMKYQGSKQKAAWVYINR</sequence>
<evidence type="ECO:0000313" key="1">
    <source>
        <dbReference type="EMBL" id="PSG87290.1"/>
    </source>
</evidence>
<dbReference type="NCBIfam" id="TIGR04131">
    <property type="entry name" value="Bac_Flav_CTERM"/>
    <property type="match status" value="1"/>
</dbReference>
<proteinExistence type="predicted"/>
<evidence type="ECO:0008006" key="3">
    <source>
        <dbReference type="Google" id="ProtNLM"/>
    </source>
</evidence>
<evidence type="ECO:0000313" key="2">
    <source>
        <dbReference type="Proteomes" id="UP000238430"/>
    </source>
</evidence>
<keyword evidence="2" id="KW-1185">Reference proteome</keyword>
<dbReference type="Pfam" id="PF13585">
    <property type="entry name" value="CHU_C"/>
    <property type="match status" value="1"/>
</dbReference>
<protein>
    <recommendedName>
        <fullName evidence="3">Gliding motility-associated C-terminal domain-containing protein</fullName>
    </recommendedName>
</protein>
<name>A0A2T1N729_9FLAO</name>
<dbReference type="AlphaFoldDB" id="A0A2T1N729"/>
<dbReference type="EMBL" id="PXOT01000027">
    <property type="protein sequence ID" value="PSG87290.1"/>
    <property type="molecule type" value="Genomic_DNA"/>
</dbReference>
<accession>A0A2T1N729</accession>
<feature type="non-terminal residue" evidence="1">
    <location>
        <position position="1"/>
    </location>
</feature>